<evidence type="ECO:0000256" key="3">
    <source>
        <dbReference type="ARBA" id="ARBA00023002"/>
    </source>
</evidence>
<dbReference type="Proteomes" id="UP001212170">
    <property type="component" value="Unassembled WGS sequence"/>
</dbReference>
<keyword evidence="6" id="KW-1133">Transmembrane helix</keyword>
<protein>
    <submittedName>
        <fullName evidence="8">(Fe-S)-binding protein</fullName>
    </submittedName>
</protein>
<evidence type="ECO:0000256" key="4">
    <source>
        <dbReference type="ARBA" id="ARBA00023004"/>
    </source>
</evidence>
<keyword evidence="9" id="KW-1185">Reference proteome</keyword>
<keyword evidence="6" id="KW-0472">Membrane</keyword>
<gene>
    <name evidence="8" type="ORF">NJT12_11340</name>
</gene>
<feature type="transmembrane region" description="Helical" evidence="6">
    <location>
        <begin position="68"/>
        <end position="89"/>
    </location>
</feature>
<dbReference type="PROSITE" id="PS00198">
    <property type="entry name" value="4FE4S_FER_1"/>
    <property type="match status" value="1"/>
</dbReference>
<dbReference type="PANTHER" id="PTHR43255">
    <property type="entry name" value="IRON-SULFUR-BINDING OXIDOREDUCTASE FADF-RELATED-RELATED"/>
    <property type="match status" value="1"/>
</dbReference>
<feature type="transmembrane region" description="Helical" evidence="6">
    <location>
        <begin position="155"/>
        <end position="173"/>
    </location>
</feature>
<keyword evidence="3" id="KW-0560">Oxidoreductase</keyword>
<evidence type="ECO:0000313" key="9">
    <source>
        <dbReference type="Proteomes" id="UP001212170"/>
    </source>
</evidence>
<accession>A0ABT4WCL4</accession>
<dbReference type="InterPro" id="IPR017896">
    <property type="entry name" value="4Fe4S_Fe-S-bd"/>
</dbReference>
<dbReference type="InterPro" id="IPR036197">
    <property type="entry name" value="NarG-like_sf"/>
</dbReference>
<dbReference type="Gene3D" id="1.10.1060.10">
    <property type="entry name" value="Alpha-helical ferredoxin"/>
    <property type="match status" value="1"/>
</dbReference>
<comment type="caution">
    <text evidence="8">The sequence shown here is derived from an EMBL/GenBank/DDBJ whole genome shotgun (WGS) entry which is preliminary data.</text>
</comment>
<feature type="domain" description="4Fe-4S ferredoxin-type" evidence="7">
    <location>
        <begin position="369"/>
        <end position="399"/>
    </location>
</feature>
<evidence type="ECO:0000256" key="6">
    <source>
        <dbReference type="SAM" id="Phobius"/>
    </source>
</evidence>
<dbReference type="PANTHER" id="PTHR43255:SF1">
    <property type="entry name" value="IRON-SULFUR-BINDING OXIDOREDUCTASE FADF-RELATED"/>
    <property type="match status" value="1"/>
</dbReference>
<feature type="transmembrane region" description="Helical" evidence="6">
    <location>
        <begin position="109"/>
        <end position="130"/>
    </location>
</feature>
<evidence type="ECO:0000259" key="7">
    <source>
        <dbReference type="PROSITE" id="PS51379"/>
    </source>
</evidence>
<feature type="transmembrane region" description="Helical" evidence="6">
    <location>
        <begin position="6"/>
        <end position="24"/>
    </location>
</feature>
<dbReference type="InterPro" id="IPR017900">
    <property type="entry name" value="4Fe4S_Fe_S_CS"/>
</dbReference>
<evidence type="ECO:0000313" key="8">
    <source>
        <dbReference type="EMBL" id="MDA6070212.1"/>
    </source>
</evidence>
<name>A0ABT4WCL4_9FLAO</name>
<evidence type="ECO:0000256" key="2">
    <source>
        <dbReference type="ARBA" id="ARBA00022723"/>
    </source>
</evidence>
<dbReference type="InterPro" id="IPR051460">
    <property type="entry name" value="HdrC_iron-sulfur_subunit"/>
</dbReference>
<keyword evidence="6" id="KW-0812">Transmembrane</keyword>
<evidence type="ECO:0000256" key="1">
    <source>
        <dbReference type="ARBA" id="ARBA00022485"/>
    </source>
</evidence>
<dbReference type="InterPro" id="IPR009051">
    <property type="entry name" value="Helical_ferredxn"/>
</dbReference>
<keyword evidence="2" id="KW-0479">Metal-binding</keyword>
<sequence length="445" mass="50372">MSYLDNILFAILLIIGFGFFASSVKKIIRNINLGVDVNRKDNSKARWKNMALIALGQSKMVRRPVAGILHIFVYVGFIIINIELIEIIIDGLFGTHRIFAPYLGVVYDILIASFEILALLVIFAVVVFWIRRNVIRLKRFINPDLNGFPKSDANYILYFETVLMLLFLLMNASDLHLQNVPGGFSHFHKAGSFPISQFIAPMFNGLSNELVGLLFEVFWWLHIAGILVFMNYLYFSKHLHILLAFPNTYFANLNPEGQFDNLASVTKEVKLMMDPNADPFAAAPADENAVPSKFGASDVQDLNWVQLLNAYTCTECGRCTSSCPANQTGKKLSPRKIMMDTRDRLQEVGKNIDANKGVFVPDNKTLLNDYITPEELWACTSCNACVEECPVNISPLSIIMDMRRYLVMEQSAAPMPLNAMMTNIENNGAPWQYNQQDRLNWKNEN</sequence>
<dbReference type="SUPFAM" id="SSF46548">
    <property type="entry name" value="alpha-helical ferredoxin"/>
    <property type="match status" value="1"/>
</dbReference>
<keyword evidence="1" id="KW-0004">4Fe-4S</keyword>
<reference evidence="8 9" key="1">
    <citation type="journal article" date="2023" name="Chemosphere">
        <title>Whole genome analysis of Flavobacterium aziz-sancarii sp. nov., isolated from Ardley Island (Antarctica), revealed a rich resistome and bioremediation potential.</title>
        <authorList>
            <person name="Otur C."/>
            <person name="Okay S."/>
            <person name="Kurt-Kizildogan A."/>
        </authorList>
    </citation>
    <scope>NUCLEOTIDE SEQUENCE [LARGE SCALE GENOMIC DNA]</scope>
    <source>
        <strain evidence="8 9">AC</strain>
    </source>
</reference>
<dbReference type="Pfam" id="PF13187">
    <property type="entry name" value="Fer4_9"/>
    <property type="match status" value="1"/>
</dbReference>
<dbReference type="EMBL" id="JAMZNK010000015">
    <property type="protein sequence ID" value="MDA6070212.1"/>
    <property type="molecule type" value="Genomic_DNA"/>
</dbReference>
<feature type="domain" description="4Fe-4S ferredoxin-type" evidence="7">
    <location>
        <begin position="304"/>
        <end position="335"/>
    </location>
</feature>
<organism evidence="8 9">
    <name type="scientific">Flavobacterium azizsancarii</name>
    <dbReference type="NCBI Taxonomy" id="2961580"/>
    <lineage>
        <taxon>Bacteria</taxon>
        <taxon>Pseudomonadati</taxon>
        <taxon>Bacteroidota</taxon>
        <taxon>Flavobacteriia</taxon>
        <taxon>Flavobacteriales</taxon>
        <taxon>Flavobacteriaceae</taxon>
        <taxon>Flavobacterium</taxon>
    </lineage>
</organism>
<evidence type="ECO:0000256" key="5">
    <source>
        <dbReference type="ARBA" id="ARBA00023014"/>
    </source>
</evidence>
<keyword evidence="5" id="KW-0411">Iron-sulfur</keyword>
<feature type="transmembrane region" description="Helical" evidence="6">
    <location>
        <begin position="217"/>
        <end position="235"/>
    </location>
</feature>
<proteinExistence type="predicted"/>
<dbReference type="RefSeq" id="WP_271336026.1">
    <property type="nucleotide sequence ID" value="NZ_JAMZNK010000015.1"/>
</dbReference>
<keyword evidence="4" id="KW-0408">Iron</keyword>
<dbReference type="SUPFAM" id="SSF103501">
    <property type="entry name" value="Respiratory nitrate reductase 1 gamma chain"/>
    <property type="match status" value="1"/>
</dbReference>
<dbReference type="PROSITE" id="PS51379">
    <property type="entry name" value="4FE4S_FER_2"/>
    <property type="match status" value="2"/>
</dbReference>